<sequence>MAGHIQDRWYKTEPGPDGKEIRVKTDRYGKGMRYRARYISPDGTEKSKSFPDRQKRQAEDWLTNVEADMSRGQYIDPRAGNMTFQTYAKDWLDAQTSDLASRIVHERRLRLHTFPYMGSRPLIAIQPSHIRAWLATLESAGLADNYRRGIFDTVSLVLGAAVDDGRIPRNPCRTSSARRPKLPPSRVKPWSSERLFAVQDALSPRYRALVDVGGGLGLRQGGDLRPGGR</sequence>
<proteinExistence type="predicted"/>
<feature type="domain" description="Core-binding (CB)" evidence="4">
    <location>
        <begin position="82"/>
        <end position="162"/>
    </location>
</feature>
<comment type="caution">
    <text evidence="5">The sequence shown here is derived from an EMBL/GenBank/DDBJ whole genome shotgun (WGS) entry which is preliminary data.</text>
</comment>
<protein>
    <recommendedName>
        <fullName evidence="4">Core-binding (CB) domain-containing protein</fullName>
    </recommendedName>
</protein>
<evidence type="ECO:0000256" key="3">
    <source>
        <dbReference type="SAM" id="MobiDB-lite"/>
    </source>
</evidence>
<dbReference type="Proteomes" id="UP001499854">
    <property type="component" value="Unassembled WGS sequence"/>
</dbReference>
<dbReference type="EMBL" id="BAAAQM010000008">
    <property type="protein sequence ID" value="GAA1962374.1"/>
    <property type="molecule type" value="Genomic_DNA"/>
</dbReference>
<dbReference type="InterPro" id="IPR011010">
    <property type="entry name" value="DNA_brk_join_enz"/>
</dbReference>
<organism evidence="5 6">
    <name type="scientific">Catenulispora subtropica</name>
    <dbReference type="NCBI Taxonomy" id="450798"/>
    <lineage>
        <taxon>Bacteria</taxon>
        <taxon>Bacillati</taxon>
        <taxon>Actinomycetota</taxon>
        <taxon>Actinomycetes</taxon>
        <taxon>Catenulisporales</taxon>
        <taxon>Catenulisporaceae</taxon>
        <taxon>Catenulispora</taxon>
    </lineage>
</organism>
<dbReference type="PROSITE" id="PS51900">
    <property type="entry name" value="CB"/>
    <property type="match status" value="1"/>
</dbReference>
<keyword evidence="1 2" id="KW-0238">DNA-binding</keyword>
<dbReference type="Gene3D" id="1.10.150.130">
    <property type="match status" value="1"/>
</dbReference>
<dbReference type="Pfam" id="PF22022">
    <property type="entry name" value="Phage_int_M"/>
    <property type="match status" value="1"/>
</dbReference>
<evidence type="ECO:0000256" key="2">
    <source>
        <dbReference type="PROSITE-ProRule" id="PRU01248"/>
    </source>
</evidence>
<name>A0ABN2R2F9_9ACTN</name>
<evidence type="ECO:0000256" key="1">
    <source>
        <dbReference type="ARBA" id="ARBA00023125"/>
    </source>
</evidence>
<dbReference type="InterPro" id="IPR044068">
    <property type="entry name" value="CB"/>
</dbReference>
<feature type="region of interest" description="Disordered" evidence="3">
    <location>
        <begin position="1"/>
        <end position="21"/>
    </location>
</feature>
<keyword evidence="6" id="KW-1185">Reference proteome</keyword>
<dbReference type="InterPro" id="IPR053876">
    <property type="entry name" value="Phage_int_M"/>
</dbReference>
<evidence type="ECO:0000313" key="5">
    <source>
        <dbReference type="EMBL" id="GAA1962374.1"/>
    </source>
</evidence>
<accession>A0ABN2R2F9</accession>
<dbReference type="InterPro" id="IPR010998">
    <property type="entry name" value="Integrase_recombinase_N"/>
</dbReference>
<gene>
    <name evidence="5" type="ORF">GCM10009838_19090</name>
</gene>
<evidence type="ECO:0000259" key="4">
    <source>
        <dbReference type="PROSITE" id="PS51900"/>
    </source>
</evidence>
<dbReference type="SUPFAM" id="SSF56349">
    <property type="entry name" value="DNA breaking-rejoining enzymes"/>
    <property type="match status" value="1"/>
</dbReference>
<reference evidence="5 6" key="1">
    <citation type="journal article" date="2019" name="Int. J. Syst. Evol. Microbiol.">
        <title>The Global Catalogue of Microorganisms (GCM) 10K type strain sequencing project: providing services to taxonomists for standard genome sequencing and annotation.</title>
        <authorList>
            <consortium name="The Broad Institute Genomics Platform"/>
            <consortium name="The Broad Institute Genome Sequencing Center for Infectious Disease"/>
            <person name="Wu L."/>
            <person name="Ma J."/>
        </authorList>
    </citation>
    <scope>NUCLEOTIDE SEQUENCE [LARGE SCALE GENOMIC DNA]</scope>
    <source>
        <strain evidence="5 6">JCM 16013</strain>
    </source>
</reference>
<evidence type="ECO:0000313" key="6">
    <source>
        <dbReference type="Proteomes" id="UP001499854"/>
    </source>
</evidence>